<comment type="similarity">
    <text evidence="7">Belongs to the binding-protein-dependent transport system permease family.</text>
</comment>
<dbReference type="SUPFAM" id="SSF161098">
    <property type="entry name" value="MetI-like"/>
    <property type="match status" value="1"/>
</dbReference>
<keyword evidence="10" id="KW-1185">Reference proteome</keyword>
<dbReference type="Gene3D" id="1.10.3720.10">
    <property type="entry name" value="MetI-like"/>
    <property type="match status" value="1"/>
</dbReference>
<evidence type="ECO:0000313" key="9">
    <source>
        <dbReference type="EMBL" id="NYS26291.1"/>
    </source>
</evidence>
<name>A0A7Z0I1M9_9RHOB</name>
<feature type="transmembrane region" description="Helical" evidence="7">
    <location>
        <begin position="150"/>
        <end position="179"/>
    </location>
</feature>
<dbReference type="PANTHER" id="PTHR43386">
    <property type="entry name" value="OLIGOPEPTIDE TRANSPORT SYSTEM PERMEASE PROTEIN APPC"/>
    <property type="match status" value="1"/>
</dbReference>
<keyword evidence="2 7" id="KW-0813">Transport</keyword>
<feature type="domain" description="ABC transmembrane type-1" evidence="8">
    <location>
        <begin position="106"/>
        <end position="299"/>
    </location>
</feature>
<evidence type="ECO:0000256" key="5">
    <source>
        <dbReference type="ARBA" id="ARBA00022989"/>
    </source>
</evidence>
<keyword evidence="3" id="KW-1003">Cell membrane</keyword>
<evidence type="ECO:0000256" key="2">
    <source>
        <dbReference type="ARBA" id="ARBA00022448"/>
    </source>
</evidence>
<feature type="transmembrane region" description="Helical" evidence="7">
    <location>
        <begin position="43"/>
        <end position="68"/>
    </location>
</feature>
<keyword evidence="5 7" id="KW-1133">Transmembrane helix</keyword>
<dbReference type="GO" id="GO:0005886">
    <property type="term" value="C:plasma membrane"/>
    <property type="evidence" value="ECO:0007669"/>
    <property type="project" value="UniProtKB-SubCell"/>
</dbReference>
<evidence type="ECO:0000256" key="7">
    <source>
        <dbReference type="RuleBase" id="RU363032"/>
    </source>
</evidence>
<feature type="transmembrane region" description="Helical" evidence="7">
    <location>
        <begin position="231"/>
        <end position="252"/>
    </location>
</feature>
<gene>
    <name evidence="9" type="ORF">HUK65_14980</name>
</gene>
<dbReference type="AlphaFoldDB" id="A0A7Z0I1M9"/>
<evidence type="ECO:0000256" key="1">
    <source>
        <dbReference type="ARBA" id="ARBA00004651"/>
    </source>
</evidence>
<dbReference type="InterPro" id="IPR050366">
    <property type="entry name" value="BP-dependent_transpt_permease"/>
</dbReference>
<evidence type="ECO:0000256" key="4">
    <source>
        <dbReference type="ARBA" id="ARBA00022692"/>
    </source>
</evidence>
<accession>A0A7Z0I1M9</accession>
<dbReference type="InterPro" id="IPR035906">
    <property type="entry name" value="MetI-like_sf"/>
</dbReference>
<dbReference type="InterPro" id="IPR000515">
    <property type="entry name" value="MetI-like"/>
</dbReference>
<evidence type="ECO:0000259" key="8">
    <source>
        <dbReference type="PROSITE" id="PS50928"/>
    </source>
</evidence>
<keyword evidence="6 7" id="KW-0472">Membrane</keyword>
<keyword evidence="4 7" id="KW-0812">Transmembrane</keyword>
<dbReference type="PROSITE" id="PS50928">
    <property type="entry name" value="ABC_TM1"/>
    <property type="match status" value="1"/>
</dbReference>
<dbReference type="GO" id="GO:0055085">
    <property type="term" value="P:transmembrane transport"/>
    <property type="evidence" value="ECO:0007669"/>
    <property type="project" value="InterPro"/>
</dbReference>
<evidence type="ECO:0000256" key="3">
    <source>
        <dbReference type="ARBA" id="ARBA00022475"/>
    </source>
</evidence>
<dbReference type="RefSeq" id="WP_179907086.1">
    <property type="nucleotide sequence ID" value="NZ_JACBXS010000039.1"/>
</dbReference>
<dbReference type="CDD" id="cd06261">
    <property type="entry name" value="TM_PBP2"/>
    <property type="match status" value="1"/>
</dbReference>
<evidence type="ECO:0000256" key="6">
    <source>
        <dbReference type="ARBA" id="ARBA00023136"/>
    </source>
</evidence>
<protein>
    <submittedName>
        <fullName evidence="9">ABC transporter permease</fullName>
    </submittedName>
</protein>
<dbReference type="PANTHER" id="PTHR43386:SF25">
    <property type="entry name" value="PEPTIDE ABC TRANSPORTER PERMEASE PROTEIN"/>
    <property type="match status" value="1"/>
</dbReference>
<comment type="caution">
    <text evidence="9">The sequence shown here is derived from an EMBL/GenBank/DDBJ whole genome shotgun (WGS) entry which is preliminary data.</text>
</comment>
<reference evidence="9 10" key="1">
    <citation type="journal article" date="2000" name="Arch. Microbiol.">
        <title>Rhodobaca bogoriensis gen. nov. and sp. nov., an alkaliphilic purple nonsulfur bacterium from African Rift Valley soda lakes.</title>
        <authorList>
            <person name="Milford A.D."/>
            <person name="Achenbach L.A."/>
            <person name="Jung D.O."/>
            <person name="Madigan M.T."/>
        </authorList>
    </citation>
    <scope>NUCLEOTIDE SEQUENCE [LARGE SCALE GENOMIC DNA]</scope>
    <source>
        <strain evidence="9 10">2376</strain>
    </source>
</reference>
<comment type="subcellular location">
    <subcellularLocation>
        <location evidence="1 7">Cell membrane</location>
        <topology evidence="1 7">Multi-pass membrane protein</topology>
    </subcellularLocation>
</comment>
<dbReference type="EMBL" id="JACBXS010000039">
    <property type="protein sequence ID" value="NYS26291.1"/>
    <property type="molecule type" value="Genomic_DNA"/>
</dbReference>
<dbReference type="Pfam" id="PF00528">
    <property type="entry name" value="BPD_transp_1"/>
    <property type="match status" value="1"/>
</dbReference>
<evidence type="ECO:0000313" key="10">
    <source>
        <dbReference type="Proteomes" id="UP000529417"/>
    </source>
</evidence>
<proteinExistence type="inferred from homology"/>
<organism evidence="9 10">
    <name type="scientific">Rhabdonatronobacter sediminivivens</name>
    <dbReference type="NCBI Taxonomy" id="2743469"/>
    <lineage>
        <taxon>Bacteria</taxon>
        <taxon>Pseudomonadati</taxon>
        <taxon>Pseudomonadota</taxon>
        <taxon>Alphaproteobacteria</taxon>
        <taxon>Rhodobacterales</taxon>
        <taxon>Paracoccaceae</taxon>
        <taxon>Rhabdonatronobacter</taxon>
    </lineage>
</organism>
<feature type="transmembrane region" description="Helical" evidence="7">
    <location>
        <begin position="110"/>
        <end position="138"/>
    </location>
</feature>
<feature type="transmembrane region" description="Helical" evidence="7">
    <location>
        <begin position="278"/>
        <end position="300"/>
    </location>
</feature>
<dbReference type="Proteomes" id="UP000529417">
    <property type="component" value="Unassembled WGS sequence"/>
</dbReference>
<sequence length="307" mass="33062">MGFLIFLFWAAITLGVAIAAAWGFRAVAAAVTRGEMRRALRNAPLTASFGMLVIFIYLVVAILAPLIAPFPERTVVGSQFIPWSAEHWLGTDALGRDMFSRMIYGTRNTVGIAFATTALAFLIGSVFGLLAATVGGWLDQGLSRLVDVMMAIPSLIFALLLLTIFGTSILTLILVIAVIDSTRVFRLARAVTEGVVVMDYIEAARLRGEGLGYLITREILPNVTAPLVAEFGLRFCFVFLSISALSFLGLGIQPPTADWGSMVRENATLITFGDITPLLPAGAIALLTVAVNFVVDWQLYRASGLKE</sequence>